<dbReference type="EMBL" id="JAWDGP010006875">
    <property type="protein sequence ID" value="KAK3733893.1"/>
    <property type="molecule type" value="Genomic_DNA"/>
</dbReference>
<dbReference type="AlphaFoldDB" id="A0AAE0Y5S7"/>
<comment type="caution">
    <text evidence="1">The sequence shown here is derived from an EMBL/GenBank/DDBJ whole genome shotgun (WGS) entry which is preliminary data.</text>
</comment>
<sequence>MLDCLLSPRQSLKVRGNVPTFQTTTIFPKNISSWMRWLSQALLLAASPRCVRYKLQTKGRVMQSCLSRAARVIGRKEGNCG</sequence>
<dbReference type="Proteomes" id="UP001283361">
    <property type="component" value="Unassembled WGS sequence"/>
</dbReference>
<organism evidence="1 2">
    <name type="scientific">Elysia crispata</name>
    <name type="common">lettuce slug</name>
    <dbReference type="NCBI Taxonomy" id="231223"/>
    <lineage>
        <taxon>Eukaryota</taxon>
        <taxon>Metazoa</taxon>
        <taxon>Spiralia</taxon>
        <taxon>Lophotrochozoa</taxon>
        <taxon>Mollusca</taxon>
        <taxon>Gastropoda</taxon>
        <taxon>Heterobranchia</taxon>
        <taxon>Euthyneura</taxon>
        <taxon>Panpulmonata</taxon>
        <taxon>Sacoglossa</taxon>
        <taxon>Placobranchoidea</taxon>
        <taxon>Plakobranchidae</taxon>
        <taxon>Elysia</taxon>
    </lineage>
</organism>
<keyword evidence="2" id="KW-1185">Reference proteome</keyword>
<protein>
    <submittedName>
        <fullName evidence="1">Uncharacterized protein</fullName>
    </submittedName>
</protein>
<reference evidence="1" key="1">
    <citation type="journal article" date="2023" name="G3 (Bethesda)">
        <title>A reference genome for the long-term kleptoplast-retaining sea slug Elysia crispata morphotype clarki.</title>
        <authorList>
            <person name="Eastman K.E."/>
            <person name="Pendleton A.L."/>
            <person name="Shaikh M.A."/>
            <person name="Suttiyut T."/>
            <person name="Ogas R."/>
            <person name="Tomko P."/>
            <person name="Gavelis G."/>
            <person name="Widhalm J.R."/>
            <person name="Wisecaver J.H."/>
        </authorList>
    </citation>
    <scope>NUCLEOTIDE SEQUENCE</scope>
    <source>
        <strain evidence="1">ECLA1</strain>
    </source>
</reference>
<proteinExistence type="predicted"/>
<gene>
    <name evidence="1" type="ORF">RRG08_031832</name>
</gene>
<accession>A0AAE0Y5S7</accession>
<evidence type="ECO:0000313" key="1">
    <source>
        <dbReference type="EMBL" id="KAK3733893.1"/>
    </source>
</evidence>
<name>A0AAE0Y5S7_9GAST</name>
<evidence type="ECO:0000313" key="2">
    <source>
        <dbReference type="Proteomes" id="UP001283361"/>
    </source>
</evidence>